<feature type="non-terminal residue" evidence="2">
    <location>
        <position position="1"/>
    </location>
</feature>
<dbReference type="AlphaFoldDB" id="A0A0B7BBE2"/>
<feature type="region of interest" description="Disordered" evidence="1">
    <location>
        <begin position="1"/>
        <end position="161"/>
    </location>
</feature>
<evidence type="ECO:0000313" key="2">
    <source>
        <dbReference type="EMBL" id="CEK90207.1"/>
    </source>
</evidence>
<sequence>EQPASDQSDDQTYDSSHDEINKVHIKRDPDADTSDGETTPADSNVTTSEDTDFKGTFLEPSSPGNTQPTDEDNNQSESDTHLPTFDQSSVATSTKEQTLTKEVNVASTSSANLDDSDAGVSADNEPSDAHIEYDQAAEDGSYSQSAYDDAGEGSSDAGQFE</sequence>
<dbReference type="EMBL" id="HACG01043342">
    <property type="protein sequence ID" value="CEK90207.1"/>
    <property type="molecule type" value="Transcribed_RNA"/>
</dbReference>
<gene>
    <name evidence="2" type="primary">ORF175474</name>
</gene>
<evidence type="ECO:0000256" key="1">
    <source>
        <dbReference type="SAM" id="MobiDB-lite"/>
    </source>
</evidence>
<accession>A0A0B7BBE2</accession>
<organism evidence="2">
    <name type="scientific">Arion vulgaris</name>
    <dbReference type="NCBI Taxonomy" id="1028688"/>
    <lineage>
        <taxon>Eukaryota</taxon>
        <taxon>Metazoa</taxon>
        <taxon>Spiralia</taxon>
        <taxon>Lophotrochozoa</taxon>
        <taxon>Mollusca</taxon>
        <taxon>Gastropoda</taxon>
        <taxon>Heterobranchia</taxon>
        <taxon>Euthyneura</taxon>
        <taxon>Panpulmonata</taxon>
        <taxon>Eupulmonata</taxon>
        <taxon>Stylommatophora</taxon>
        <taxon>Helicina</taxon>
        <taxon>Arionoidea</taxon>
        <taxon>Arionidae</taxon>
        <taxon>Arion</taxon>
    </lineage>
</organism>
<proteinExistence type="predicted"/>
<name>A0A0B7BBE2_9EUPU</name>
<reference evidence="2" key="1">
    <citation type="submission" date="2014-12" db="EMBL/GenBank/DDBJ databases">
        <title>Insight into the proteome of Arion vulgaris.</title>
        <authorList>
            <person name="Aradska J."/>
            <person name="Bulat T."/>
            <person name="Smidak R."/>
            <person name="Sarate P."/>
            <person name="Gangsoo J."/>
            <person name="Sialana F."/>
            <person name="Bilban M."/>
            <person name="Lubec G."/>
        </authorList>
    </citation>
    <scope>NUCLEOTIDE SEQUENCE</scope>
    <source>
        <tissue evidence="2">Skin</tissue>
    </source>
</reference>
<feature type="compositionally biased region" description="Polar residues" evidence="1">
    <location>
        <begin position="85"/>
        <end position="113"/>
    </location>
</feature>
<feature type="non-terminal residue" evidence="2">
    <location>
        <position position="161"/>
    </location>
</feature>
<feature type="compositionally biased region" description="Polar residues" evidence="1">
    <location>
        <begin position="36"/>
        <end position="48"/>
    </location>
</feature>
<protein>
    <submittedName>
        <fullName evidence="2">Uncharacterized protein</fullName>
    </submittedName>
</protein>
<feature type="compositionally biased region" description="Basic and acidic residues" evidence="1">
    <location>
        <begin position="15"/>
        <end position="30"/>
    </location>
</feature>